<feature type="transmembrane region" description="Helical" evidence="8">
    <location>
        <begin position="86"/>
        <end position="106"/>
    </location>
</feature>
<dbReference type="InterPro" id="IPR000522">
    <property type="entry name" value="ABC_transptr_permease_BtuC"/>
</dbReference>
<dbReference type="STRING" id="670.ACZ92_06490"/>
<feature type="transmembrane region" description="Helical" evidence="8">
    <location>
        <begin position="112"/>
        <end position="133"/>
    </location>
</feature>
<dbReference type="Pfam" id="PF01032">
    <property type="entry name" value="FecCD"/>
    <property type="match status" value="1"/>
</dbReference>
<evidence type="ECO:0000256" key="1">
    <source>
        <dbReference type="ARBA" id="ARBA00004651"/>
    </source>
</evidence>
<dbReference type="SUPFAM" id="SSF81345">
    <property type="entry name" value="ABC transporter involved in vitamin B12 uptake, BtuC"/>
    <property type="match status" value="1"/>
</dbReference>
<dbReference type="EMBL" id="NIXT01001234">
    <property type="protein sequence ID" value="OXE31430.1"/>
    <property type="molecule type" value="Genomic_DNA"/>
</dbReference>
<keyword evidence="7 8" id="KW-0472">Membrane</keyword>
<evidence type="ECO:0000256" key="6">
    <source>
        <dbReference type="ARBA" id="ARBA00022989"/>
    </source>
</evidence>
<evidence type="ECO:0000256" key="7">
    <source>
        <dbReference type="ARBA" id="ARBA00023136"/>
    </source>
</evidence>
<dbReference type="GO" id="GO:0033214">
    <property type="term" value="P:siderophore-iron import into cell"/>
    <property type="evidence" value="ECO:0007669"/>
    <property type="project" value="TreeGrafter"/>
</dbReference>
<keyword evidence="3" id="KW-0813">Transport</keyword>
<evidence type="ECO:0000256" key="8">
    <source>
        <dbReference type="SAM" id="Phobius"/>
    </source>
</evidence>
<dbReference type="PANTHER" id="PTHR30472">
    <property type="entry name" value="FERRIC ENTEROBACTIN TRANSPORT SYSTEM PERMEASE PROTEIN"/>
    <property type="match status" value="1"/>
</dbReference>
<sequence length="138" mass="15635">MYFSAPMLILACWLLFRMHRTLDVFWLDQDNAKSLGVDVPKVTRNVFILSAVLIAISTALVGPIMFFGLLVTNLSREMFHSYQHKTLLIGCSLLAISSLLSGQWIIENVFNFETTLSVVINFLGGIYFLYLLLKNKVV</sequence>
<dbReference type="Gene3D" id="1.10.3470.10">
    <property type="entry name" value="ABC transporter involved in vitamin B12 uptake, BtuC"/>
    <property type="match status" value="1"/>
</dbReference>
<keyword evidence="4" id="KW-1003">Cell membrane</keyword>
<evidence type="ECO:0000313" key="10">
    <source>
        <dbReference type="Proteomes" id="UP000214596"/>
    </source>
</evidence>
<dbReference type="InterPro" id="IPR037294">
    <property type="entry name" value="ABC_BtuC-like"/>
</dbReference>
<accession>A0A227J8L3</accession>
<comment type="similarity">
    <text evidence="2">Belongs to the binding-protein-dependent transport system permease family. FecCD subfamily.</text>
</comment>
<reference evidence="9 10" key="1">
    <citation type="journal article" date="2017" name="Appl. Environ. Microbiol.">
        <title>Parallel evolution of two clades of a major Atlantic endemic Vibrio parahaemolyticus pathogen lineage by independent acquisition of related pathogenicity islands.</title>
        <authorList>
            <person name="Xu F."/>
            <person name="Gonzalez-Escalona N."/>
            <person name="Drees K.P."/>
            <person name="Sebra R.P."/>
            <person name="Cooper V.S."/>
            <person name="Jones S.H."/>
            <person name="Whistler C.A."/>
        </authorList>
    </citation>
    <scope>NUCLEOTIDE SEQUENCE [LARGE SCALE GENOMIC DNA]</scope>
    <source>
        <strain evidence="9 10">MAVP-3</strain>
    </source>
</reference>
<feature type="transmembrane region" description="Helical" evidence="8">
    <location>
        <begin position="45"/>
        <end position="74"/>
    </location>
</feature>
<protein>
    <submittedName>
        <fullName evidence="9">Iron ABC transporter permease</fullName>
    </submittedName>
</protein>
<gene>
    <name evidence="9" type="ORF">CA163_18125</name>
</gene>
<comment type="subcellular location">
    <subcellularLocation>
        <location evidence="1">Cell membrane</location>
        <topology evidence="1">Multi-pass membrane protein</topology>
    </subcellularLocation>
</comment>
<evidence type="ECO:0000256" key="4">
    <source>
        <dbReference type="ARBA" id="ARBA00022475"/>
    </source>
</evidence>
<evidence type="ECO:0000256" key="3">
    <source>
        <dbReference type="ARBA" id="ARBA00022448"/>
    </source>
</evidence>
<dbReference type="AlphaFoldDB" id="A0A227J8L3"/>
<dbReference type="GO" id="GO:0022857">
    <property type="term" value="F:transmembrane transporter activity"/>
    <property type="evidence" value="ECO:0007669"/>
    <property type="project" value="InterPro"/>
</dbReference>
<proteinExistence type="inferred from homology"/>
<comment type="caution">
    <text evidence="9">The sequence shown here is derived from an EMBL/GenBank/DDBJ whole genome shotgun (WGS) entry which is preliminary data.</text>
</comment>
<keyword evidence="6 8" id="KW-1133">Transmembrane helix</keyword>
<evidence type="ECO:0000256" key="5">
    <source>
        <dbReference type="ARBA" id="ARBA00022692"/>
    </source>
</evidence>
<keyword evidence="5 8" id="KW-0812">Transmembrane</keyword>
<dbReference type="Proteomes" id="UP000214596">
    <property type="component" value="Unassembled WGS sequence"/>
</dbReference>
<evidence type="ECO:0000256" key="2">
    <source>
        <dbReference type="ARBA" id="ARBA00007935"/>
    </source>
</evidence>
<dbReference type="GO" id="GO:0005886">
    <property type="term" value="C:plasma membrane"/>
    <property type="evidence" value="ECO:0007669"/>
    <property type="project" value="UniProtKB-SubCell"/>
</dbReference>
<organism evidence="9 10">
    <name type="scientific">Vibrio parahaemolyticus</name>
    <dbReference type="NCBI Taxonomy" id="670"/>
    <lineage>
        <taxon>Bacteria</taxon>
        <taxon>Pseudomonadati</taxon>
        <taxon>Pseudomonadota</taxon>
        <taxon>Gammaproteobacteria</taxon>
        <taxon>Vibrionales</taxon>
        <taxon>Vibrionaceae</taxon>
        <taxon>Vibrio</taxon>
    </lineage>
</organism>
<dbReference type="PANTHER" id="PTHR30472:SF19">
    <property type="entry name" value="PETROBACTIN IMPORT SYSTEM PERMEASE PROTEIN YCLO"/>
    <property type="match status" value="1"/>
</dbReference>
<evidence type="ECO:0000313" key="9">
    <source>
        <dbReference type="EMBL" id="OXE31430.1"/>
    </source>
</evidence>
<name>A0A227J8L3_VIBPH</name>